<feature type="compositionally biased region" description="Basic and acidic residues" evidence="10">
    <location>
        <begin position="468"/>
        <end position="477"/>
    </location>
</feature>
<feature type="domain" description="ABC transporter" evidence="12">
    <location>
        <begin position="718"/>
        <end position="959"/>
    </location>
</feature>
<feature type="transmembrane region" description="Helical" evidence="11">
    <location>
        <begin position="519"/>
        <end position="552"/>
    </location>
</feature>
<evidence type="ECO:0000256" key="2">
    <source>
        <dbReference type="ARBA" id="ARBA00022448"/>
    </source>
</evidence>
<keyword evidence="4" id="KW-0677">Repeat</keyword>
<feature type="transmembrane region" description="Helical" evidence="11">
    <location>
        <begin position="410"/>
        <end position="430"/>
    </location>
</feature>
<dbReference type="CDD" id="cd03244">
    <property type="entry name" value="ABCC_MRP_domain2"/>
    <property type="match status" value="1"/>
</dbReference>
<evidence type="ECO:0000256" key="1">
    <source>
        <dbReference type="ARBA" id="ARBA00004141"/>
    </source>
</evidence>
<dbReference type="SUPFAM" id="SSF52540">
    <property type="entry name" value="P-loop containing nucleoside triphosphate hydrolases"/>
    <property type="match status" value="2"/>
</dbReference>
<dbReference type="CDD" id="cd18596">
    <property type="entry name" value="ABC_6TM_VMR1_D1_like"/>
    <property type="match status" value="1"/>
</dbReference>
<proteinExistence type="predicted"/>
<feature type="transmembrane region" description="Helical" evidence="11">
    <location>
        <begin position="1008"/>
        <end position="1030"/>
    </location>
</feature>
<keyword evidence="2" id="KW-0813">Transport</keyword>
<reference evidence="14" key="1">
    <citation type="submission" date="2023-03" db="EMBL/GenBank/DDBJ databases">
        <title>Mating type loci evolution in Malassezia.</title>
        <authorList>
            <person name="Coelho M.A."/>
        </authorList>
    </citation>
    <scope>NUCLEOTIDE SEQUENCE</scope>
    <source>
        <strain evidence="14">CBS 9431</strain>
    </source>
</reference>
<feature type="transmembrane region" description="Helical" evidence="11">
    <location>
        <begin position="139"/>
        <end position="158"/>
    </location>
</feature>
<dbReference type="Gene3D" id="1.20.1560.10">
    <property type="entry name" value="ABC transporter type 1, transmembrane domain"/>
    <property type="match status" value="2"/>
</dbReference>
<gene>
    <name evidence="14" type="ORF">MJAP1_001306</name>
</gene>
<feature type="region of interest" description="Disordered" evidence="10">
    <location>
        <begin position="468"/>
        <end position="487"/>
    </location>
</feature>
<dbReference type="Pfam" id="PF00664">
    <property type="entry name" value="ABC_membrane"/>
    <property type="match status" value="2"/>
</dbReference>
<feature type="domain" description="ABC transmembrane type-1" evidence="13">
    <location>
        <begin position="377"/>
        <end position="673"/>
    </location>
</feature>
<dbReference type="PROSITE" id="PS00211">
    <property type="entry name" value="ABC_TRANSPORTER_1"/>
    <property type="match status" value="2"/>
</dbReference>
<evidence type="ECO:0000256" key="7">
    <source>
        <dbReference type="ARBA" id="ARBA00022989"/>
    </source>
</evidence>
<dbReference type="GO" id="GO:0140359">
    <property type="term" value="F:ABC-type transporter activity"/>
    <property type="evidence" value="ECO:0007669"/>
    <property type="project" value="InterPro"/>
</dbReference>
<feature type="transmembrane region" description="Helical" evidence="11">
    <location>
        <begin position="33"/>
        <end position="56"/>
    </location>
</feature>
<keyword evidence="5" id="KW-0547">Nucleotide-binding</keyword>
<name>A0AAF0J9M4_9BASI</name>
<dbReference type="Proteomes" id="UP001217754">
    <property type="component" value="Chromosome 2"/>
</dbReference>
<dbReference type="RefSeq" id="XP_060121252.1">
    <property type="nucleotide sequence ID" value="XM_060265269.1"/>
</dbReference>
<keyword evidence="9" id="KW-0325">Glycoprotein</keyword>
<feature type="domain" description="ABC transmembrane type-1" evidence="13">
    <location>
        <begin position="1094"/>
        <end position="1329"/>
    </location>
</feature>
<evidence type="ECO:0000256" key="11">
    <source>
        <dbReference type="SAM" id="Phobius"/>
    </source>
</evidence>
<evidence type="ECO:0000259" key="12">
    <source>
        <dbReference type="PROSITE" id="PS50893"/>
    </source>
</evidence>
<dbReference type="GO" id="GO:0005524">
    <property type="term" value="F:ATP binding"/>
    <property type="evidence" value="ECO:0007669"/>
    <property type="project" value="UniProtKB-KW"/>
</dbReference>
<dbReference type="FunFam" id="1.20.1560.10:FF:000010">
    <property type="entry name" value="Multidrug resistance-associated ABC transporter"/>
    <property type="match status" value="1"/>
</dbReference>
<dbReference type="GeneID" id="85224955"/>
<evidence type="ECO:0000256" key="8">
    <source>
        <dbReference type="ARBA" id="ARBA00023136"/>
    </source>
</evidence>
<feature type="transmembrane region" description="Helical" evidence="11">
    <location>
        <begin position="1302"/>
        <end position="1322"/>
    </location>
</feature>
<dbReference type="PROSITE" id="PS50929">
    <property type="entry name" value="ABC_TM1F"/>
    <property type="match status" value="2"/>
</dbReference>
<keyword evidence="8 11" id="KW-0472">Membrane</keyword>
<evidence type="ECO:0000256" key="9">
    <source>
        <dbReference type="ARBA" id="ARBA00023180"/>
    </source>
</evidence>
<sequence length="1632" mass="180404">MPSALGTLVSSSGPCWLSPFGTVDWNPCFRAEVLNAALPYAAIVLSAIFWAAAVAVDKRHRQEKFAREVAQLNPDSSNFYQTFPESSETSPIVQATTPAERVFQTENAVVIDAALSIKEDLSSCATHERIAQEHRAKRILECVVAAMLALTHIAGASLSAEWERSWIVFWLYGTALSLYTLRTGRGFLMQKTLLSTLYLLVTVSNWRTSLVAKDAAPTRILTGVQLVLALCMAALSYVTPMSQTVPHKLRALYDTMHKRTVYSQLRTAMPTPPHERRGGEEVIASYSADADLPPPPEQHASLLSRALFAFVQPAIIKYYFQPITLPDVPQLMLGDRAAAVVSMFRSNEKVSRPGDQPSLWVRLLKNFLPLVVYQCSCSLVTTIMTIVPVYFLSRLLSFFSERAKSSEAPLHMGVLFALAMFGSQTLLSVFQSQALMTGRHICVQIRAVLTFEILSKTMRRSISLKKADDTPVERTSDDDTEDDAAPATDGQVTNLVSVDVNRVSEFAAYTHFLVPEQPLTVILGIVYLVSLLGMSAVIGLILLVVMIPFQAYLSRVLVSIQTRMLRATDERMNLASEVLTCIKTVKFFAWEKPFEVRMGETRTKELRLLRLNFFFSILNHITFIGTPMLVTMATFGAHTLVFQKTLTAETAFTALALFNTLRRPLADLPQLIHWLLNAVVSVRRIDNYLQQPDTGKYDQLLANVPQDAVYTPPSFSKIGFVDATFSYGEESQFSLQNLNCLFPVGEISCVIGPVGSGKTSLLLAMMGELHRVSGTTRMPCPIARSLVEPDPETHLTESVAYCSQSAWLLGTTVRQNILFGAKYDQGRYCEVLKACALEPDLDILEYHDETEVGEKGTSLSGGQKARISLARAFYSNAKHILIDDALSAVDAHTARHLNEKCFRGPLAKGRTIVLVTHAVTLMLPSASYAIVMDGGRIAAQGKPAALLAQGHIKEGSAVQLEAADEDTAVEDESLQKVRWEKAQERRARKALADKNEEKIAREQSSTSLYWLYMGSVAHKTGAAVLIWLVLTAMYVSIRAVDVGSGAWLRNWARSYEGHREVLLHAVHYVRSVPEQLLKESTVLEEDRTVYYLKGYAAIVVGFIVLSFVCDLLQFQASLQASARLYNRLIRALLFAKPQFYDKTPIGRITNRLSRDMEEIDQELSPVMQMTVENLISLVAIIAVICWATPKFLLVLGVVMAMYFTIGSLYLASSRDLKRIESVQRSPLYTLVGETISGMVTIRAYSDGERVMRQCLNLVDKWNRAFLFLWYENRWLSICCDVSGAGVTLTAALFLLLGTADAALAGFTLSYAITLVDVVLWLVRLYSVVEINMNSVERIGEYISIESERAGGSLPPAHWPTDSGSIDIKGLSVRYGPEFPLALTDVSFTITPGEKVGIVGRTGSGKSTLSLAFFRFLEAESGSIVIDGIDISNITLEALRSRLTIIPQDSQLFRGTVRANLDPFGTCDDGDMWFALQRCQLATGTHDGAFRPSDTSVIKTLDDAVEQGGANFSAGQRQLLSLARGLLKMRNSRILILDESTANLDSESDTLIQRTIREQMAPGVTILTVAHRLKTIIDYDKVLVLDKGHVLEFDSPANLLAKPNSSFYHLCAQSGDLDELTQAASEAQSHRIP</sequence>
<evidence type="ECO:0008006" key="16">
    <source>
        <dbReference type="Google" id="ProtNLM"/>
    </source>
</evidence>
<dbReference type="PANTHER" id="PTHR24223">
    <property type="entry name" value="ATP-BINDING CASSETTE SUB-FAMILY C"/>
    <property type="match status" value="1"/>
</dbReference>
<dbReference type="InterPro" id="IPR003439">
    <property type="entry name" value="ABC_transporter-like_ATP-bd"/>
</dbReference>
<dbReference type="CDD" id="cd03250">
    <property type="entry name" value="ABCC_MRP_domain1"/>
    <property type="match status" value="1"/>
</dbReference>
<dbReference type="InterPro" id="IPR050173">
    <property type="entry name" value="ABC_transporter_C-like"/>
</dbReference>
<dbReference type="InterPro" id="IPR011527">
    <property type="entry name" value="ABC1_TM_dom"/>
</dbReference>
<dbReference type="PANTHER" id="PTHR24223:SF353">
    <property type="entry name" value="ABC TRANSPORTER ATP-BINDING PROTEIN_PERMEASE VMR1-RELATED"/>
    <property type="match status" value="1"/>
</dbReference>
<evidence type="ECO:0000256" key="3">
    <source>
        <dbReference type="ARBA" id="ARBA00022692"/>
    </source>
</evidence>
<dbReference type="InterPro" id="IPR003593">
    <property type="entry name" value="AAA+_ATPase"/>
</dbReference>
<dbReference type="PROSITE" id="PS50893">
    <property type="entry name" value="ABC_TRANSPORTER_2"/>
    <property type="match status" value="2"/>
</dbReference>
<evidence type="ECO:0000313" key="14">
    <source>
        <dbReference type="EMBL" id="WFD38355.1"/>
    </source>
</evidence>
<evidence type="ECO:0000313" key="15">
    <source>
        <dbReference type="Proteomes" id="UP001217754"/>
    </source>
</evidence>
<comment type="subcellular location">
    <subcellularLocation>
        <location evidence="1">Membrane</location>
        <topology evidence="1">Multi-pass membrane protein</topology>
    </subcellularLocation>
</comment>
<feature type="transmembrane region" description="Helical" evidence="11">
    <location>
        <begin position="611"/>
        <end position="635"/>
    </location>
</feature>
<feature type="transmembrane region" description="Helical" evidence="11">
    <location>
        <begin position="1094"/>
        <end position="1114"/>
    </location>
</feature>
<protein>
    <recommendedName>
        <fullName evidence="16">ATP-dependent bile acid permease</fullName>
    </recommendedName>
</protein>
<dbReference type="SUPFAM" id="SSF90123">
    <property type="entry name" value="ABC transporter transmembrane region"/>
    <property type="match status" value="2"/>
</dbReference>
<dbReference type="CDD" id="cd18604">
    <property type="entry name" value="ABC_6TM_VMR1_D2_like"/>
    <property type="match status" value="1"/>
</dbReference>
<accession>A0AAF0J9M4</accession>
<keyword evidence="6" id="KW-0067">ATP-binding</keyword>
<dbReference type="InterPro" id="IPR017871">
    <property type="entry name" value="ABC_transporter-like_CS"/>
</dbReference>
<dbReference type="GO" id="GO:0016887">
    <property type="term" value="F:ATP hydrolysis activity"/>
    <property type="evidence" value="ECO:0007669"/>
    <property type="project" value="InterPro"/>
</dbReference>
<evidence type="ECO:0000256" key="5">
    <source>
        <dbReference type="ARBA" id="ARBA00022741"/>
    </source>
</evidence>
<feature type="transmembrane region" description="Helical" evidence="11">
    <location>
        <begin position="367"/>
        <end position="390"/>
    </location>
</feature>
<feature type="transmembrane region" description="Helical" evidence="11">
    <location>
        <begin position="164"/>
        <end position="181"/>
    </location>
</feature>
<dbReference type="InterPro" id="IPR036640">
    <property type="entry name" value="ABC1_TM_sf"/>
</dbReference>
<evidence type="ECO:0000256" key="10">
    <source>
        <dbReference type="SAM" id="MobiDB-lite"/>
    </source>
</evidence>
<evidence type="ECO:0000256" key="4">
    <source>
        <dbReference type="ARBA" id="ARBA00022737"/>
    </source>
</evidence>
<dbReference type="FunFam" id="3.40.50.300:FF:000630">
    <property type="entry name" value="ATP-binding cassette (ABC) transporter, putative"/>
    <property type="match status" value="1"/>
</dbReference>
<feature type="domain" description="ABC transporter" evidence="12">
    <location>
        <begin position="1367"/>
        <end position="1611"/>
    </location>
</feature>
<evidence type="ECO:0000256" key="6">
    <source>
        <dbReference type="ARBA" id="ARBA00022840"/>
    </source>
</evidence>
<dbReference type="EMBL" id="CP119959">
    <property type="protein sequence ID" value="WFD38355.1"/>
    <property type="molecule type" value="Genomic_DNA"/>
</dbReference>
<dbReference type="SMART" id="SM00382">
    <property type="entry name" value="AAA"/>
    <property type="match status" value="2"/>
</dbReference>
<feature type="transmembrane region" description="Helical" evidence="11">
    <location>
        <begin position="1166"/>
        <end position="1186"/>
    </location>
</feature>
<dbReference type="Pfam" id="PF00005">
    <property type="entry name" value="ABC_tran"/>
    <property type="match status" value="2"/>
</dbReference>
<keyword evidence="15" id="KW-1185">Reference proteome</keyword>
<feature type="transmembrane region" description="Helical" evidence="11">
    <location>
        <begin position="1274"/>
        <end position="1296"/>
    </location>
</feature>
<dbReference type="InterPro" id="IPR027417">
    <property type="entry name" value="P-loop_NTPase"/>
</dbReference>
<dbReference type="GO" id="GO:0000329">
    <property type="term" value="C:fungal-type vacuole membrane"/>
    <property type="evidence" value="ECO:0007669"/>
    <property type="project" value="TreeGrafter"/>
</dbReference>
<organism evidence="14 15">
    <name type="scientific">Malassezia japonica</name>
    <dbReference type="NCBI Taxonomy" id="223818"/>
    <lineage>
        <taxon>Eukaryota</taxon>
        <taxon>Fungi</taxon>
        <taxon>Dikarya</taxon>
        <taxon>Basidiomycota</taxon>
        <taxon>Ustilaginomycotina</taxon>
        <taxon>Malasseziomycetes</taxon>
        <taxon>Malasseziales</taxon>
        <taxon>Malasseziaceae</taxon>
        <taxon>Malassezia</taxon>
    </lineage>
</organism>
<keyword evidence="3 11" id="KW-0812">Transmembrane</keyword>
<keyword evidence="7 11" id="KW-1133">Transmembrane helix</keyword>
<feature type="transmembrane region" description="Helical" evidence="11">
    <location>
        <begin position="1192"/>
        <end position="1211"/>
    </location>
</feature>
<dbReference type="Gene3D" id="3.40.50.300">
    <property type="entry name" value="P-loop containing nucleotide triphosphate hydrolases"/>
    <property type="match status" value="2"/>
</dbReference>
<evidence type="ECO:0000259" key="13">
    <source>
        <dbReference type="PROSITE" id="PS50929"/>
    </source>
</evidence>